<feature type="transmembrane region" description="Helical" evidence="1">
    <location>
        <begin position="104"/>
        <end position="128"/>
    </location>
</feature>
<comment type="caution">
    <text evidence="2">The sequence shown here is derived from an EMBL/GenBank/DDBJ whole genome shotgun (WGS) entry which is preliminary data.</text>
</comment>
<feature type="transmembrane region" description="Helical" evidence="1">
    <location>
        <begin position="80"/>
        <end position="98"/>
    </location>
</feature>
<dbReference type="Pfam" id="PF07077">
    <property type="entry name" value="DUF1345"/>
    <property type="match status" value="1"/>
</dbReference>
<dbReference type="AlphaFoldDB" id="A0A846WUT4"/>
<feature type="transmembrane region" description="Helical" evidence="1">
    <location>
        <begin position="36"/>
        <end position="59"/>
    </location>
</feature>
<keyword evidence="1" id="KW-0812">Transmembrane</keyword>
<dbReference type="InterPro" id="IPR009781">
    <property type="entry name" value="DUF1345"/>
</dbReference>
<sequence>MRIVPNTAAPRVLVSVLCGAALGVGVGLLARDAGHGVLAGIATTAGVFVLLGWVALWPMSAADTRAHVGREDFRPIVDEVIVVVAALSALGGIIGLLIDGGSHAHWIPAAIALLGVFLSWASLHLMYATRYAFLYYAKGKAGGIDFNSDDPPAFRDFFYFSYNLGMTYQVSDTSVSDREIRSVALRHCLLSYVFGAVILATTINLVAGIVVG</sequence>
<reference evidence="2 3" key="1">
    <citation type="submission" date="2020-04" db="EMBL/GenBank/DDBJ databases">
        <title>MicrobeNet Type strains.</title>
        <authorList>
            <person name="Nicholson A.C."/>
        </authorList>
    </citation>
    <scope>NUCLEOTIDE SEQUENCE [LARGE SCALE GENOMIC DNA]</scope>
    <source>
        <strain evidence="2 3">ATCC BAA-14</strain>
    </source>
</reference>
<name>A0A846WUT4_9ACTN</name>
<dbReference type="Proteomes" id="UP000563898">
    <property type="component" value="Unassembled WGS sequence"/>
</dbReference>
<proteinExistence type="predicted"/>
<dbReference type="RefSeq" id="WP_006369869.1">
    <property type="nucleotide sequence ID" value="NZ_JAAXPC010000019.1"/>
</dbReference>
<evidence type="ECO:0000256" key="1">
    <source>
        <dbReference type="SAM" id="Phobius"/>
    </source>
</evidence>
<keyword evidence="1" id="KW-1133">Transmembrane helix</keyword>
<gene>
    <name evidence="2" type="ORF">HGA05_23305</name>
</gene>
<evidence type="ECO:0000313" key="2">
    <source>
        <dbReference type="EMBL" id="NKY04500.1"/>
    </source>
</evidence>
<feature type="transmembrane region" description="Helical" evidence="1">
    <location>
        <begin position="189"/>
        <end position="211"/>
    </location>
</feature>
<organism evidence="2 3">
    <name type="scientific">Gordonia polyisoprenivorans</name>
    <dbReference type="NCBI Taxonomy" id="84595"/>
    <lineage>
        <taxon>Bacteria</taxon>
        <taxon>Bacillati</taxon>
        <taxon>Actinomycetota</taxon>
        <taxon>Actinomycetes</taxon>
        <taxon>Mycobacteriales</taxon>
        <taxon>Gordoniaceae</taxon>
        <taxon>Gordonia</taxon>
    </lineage>
</organism>
<accession>A0A846WUT4</accession>
<evidence type="ECO:0000313" key="3">
    <source>
        <dbReference type="Proteomes" id="UP000563898"/>
    </source>
</evidence>
<keyword evidence="1" id="KW-0472">Membrane</keyword>
<dbReference type="EMBL" id="JAAXPC010000019">
    <property type="protein sequence ID" value="NKY04500.1"/>
    <property type="molecule type" value="Genomic_DNA"/>
</dbReference>
<protein>
    <submittedName>
        <fullName evidence="2">DUF1345 domain-containing protein</fullName>
    </submittedName>
</protein>
<feature type="transmembrane region" description="Helical" evidence="1">
    <location>
        <begin position="12"/>
        <end position="30"/>
    </location>
</feature>